<sequence length="104" mass="11698">MPVTSQPASYAPSEFQTGLYDCFGDCSTCCYGFFCFPCLSCSVANAMDECCLCGCNVAIRGVYRTKYNLQGSLCKDFFAYMFCTPCAICQLKRDIDLRKQQRIF</sequence>
<dbReference type="AlphaFoldDB" id="A0AA47MQM2"/>
<dbReference type="EMBL" id="JAOPHQ010003139">
    <property type="protein sequence ID" value="KAK0144371.1"/>
    <property type="molecule type" value="Genomic_DNA"/>
</dbReference>
<proteinExistence type="inferred from homology"/>
<evidence type="ECO:0000256" key="1">
    <source>
        <dbReference type="ARBA" id="ARBA00009024"/>
    </source>
</evidence>
<dbReference type="Pfam" id="PF04749">
    <property type="entry name" value="PLAC8"/>
    <property type="match status" value="1"/>
</dbReference>
<evidence type="ECO:0000313" key="3">
    <source>
        <dbReference type="Proteomes" id="UP001174136"/>
    </source>
</evidence>
<dbReference type="InterPro" id="IPR006461">
    <property type="entry name" value="PLAC_motif_containing"/>
</dbReference>
<gene>
    <name evidence="2" type="primary">PLAC8_0</name>
    <name evidence="2" type="ORF">N1851_017261</name>
</gene>
<dbReference type="Proteomes" id="UP001174136">
    <property type="component" value="Unassembled WGS sequence"/>
</dbReference>
<dbReference type="PANTHER" id="PTHR15907">
    <property type="entry name" value="DUF614 FAMILY PROTEIN-RELATED"/>
    <property type="match status" value="1"/>
</dbReference>
<organism evidence="2 3">
    <name type="scientific">Merluccius polli</name>
    <name type="common">Benguela hake</name>
    <name type="synonym">Merluccius cadenati</name>
    <dbReference type="NCBI Taxonomy" id="89951"/>
    <lineage>
        <taxon>Eukaryota</taxon>
        <taxon>Metazoa</taxon>
        <taxon>Chordata</taxon>
        <taxon>Craniata</taxon>
        <taxon>Vertebrata</taxon>
        <taxon>Euteleostomi</taxon>
        <taxon>Actinopterygii</taxon>
        <taxon>Neopterygii</taxon>
        <taxon>Teleostei</taxon>
        <taxon>Neoteleostei</taxon>
        <taxon>Acanthomorphata</taxon>
        <taxon>Zeiogadaria</taxon>
        <taxon>Gadariae</taxon>
        <taxon>Gadiformes</taxon>
        <taxon>Gadoidei</taxon>
        <taxon>Merlucciidae</taxon>
        <taxon>Merluccius</taxon>
    </lineage>
</organism>
<evidence type="ECO:0000313" key="2">
    <source>
        <dbReference type="EMBL" id="KAK0144371.1"/>
    </source>
</evidence>
<keyword evidence="3" id="KW-1185">Reference proteome</keyword>
<accession>A0AA47MQM2</accession>
<comment type="similarity">
    <text evidence="1">Belongs to the cornifelin family.</text>
</comment>
<reference evidence="2" key="1">
    <citation type="journal article" date="2023" name="Front. Mar. Sci.">
        <title>A new Merluccius polli reference genome to investigate the effects of global change in West African waters.</title>
        <authorList>
            <person name="Mateo J.L."/>
            <person name="Blanco-Fernandez C."/>
            <person name="Garcia-Vazquez E."/>
            <person name="Machado-Schiaffino G."/>
        </authorList>
    </citation>
    <scope>NUCLEOTIDE SEQUENCE</scope>
    <source>
        <strain evidence="2">C29</strain>
        <tissue evidence="2">Fin</tissue>
    </source>
</reference>
<comment type="caution">
    <text evidence="2">The sequence shown here is derived from an EMBL/GenBank/DDBJ whole genome shotgun (WGS) entry which is preliminary data.</text>
</comment>
<dbReference type="NCBIfam" id="TIGR01571">
    <property type="entry name" value="A_thal_Cys_rich"/>
    <property type="match status" value="1"/>
</dbReference>
<protein>
    <submittedName>
        <fullName evidence="2">Placenta-specific gene 8 protein</fullName>
    </submittedName>
</protein>
<name>A0AA47MQM2_MERPO</name>